<keyword evidence="11 14" id="KW-0238">DNA-binding</keyword>
<dbReference type="GO" id="GO:0046872">
    <property type="term" value="F:metal ion binding"/>
    <property type="evidence" value="ECO:0007669"/>
    <property type="project" value="UniProtKB-KW"/>
</dbReference>
<comment type="similarity">
    <text evidence="3 14">Belongs to the DNA polymerase type-Y family.</text>
</comment>
<evidence type="ECO:0000256" key="6">
    <source>
        <dbReference type="ARBA" id="ARBA00022679"/>
    </source>
</evidence>
<evidence type="ECO:0000256" key="5">
    <source>
        <dbReference type="ARBA" id="ARBA00022634"/>
    </source>
</evidence>
<keyword evidence="13 14" id="KW-0539">Nucleus</keyword>
<dbReference type="EMBL" id="OU900107">
    <property type="protein sequence ID" value="CAG9857578.1"/>
    <property type="molecule type" value="Genomic_DNA"/>
</dbReference>
<dbReference type="Gene3D" id="6.10.250.1630">
    <property type="match status" value="1"/>
</dbReference>
<dbReference type="GO" id="GO:0003887">
    <property type="term" value="F:DNA-directed DNA polymerase activity"/>
    <property type="evidence" value="ECO:0007669"/>
    <property type="project" value="InterPro"/>
</dbReference>
<keyword evidence="19" id="KW-1185">Reference proteome</keyword>
<evidence type="ECO:0000256" key="11">
    <source>
        <dbReference type="ARBA" id="ARBA00023125"/>
    </source>
</evidence>
<evidence type="ECO:0000256" key="13">
    <source>
        <dbReference type="ARBA" id="ARBA00023242"/>
    </source>
</evidence>
<dbReference type="PIRSF" id="PIRSF036573">
    <property type="entry name" value="REV1"/>
    <property type="match status" value="1"/>
</dbReference>
<name>A0A9N9XQ15_PHYSR</name>
<dbReference type="GO" id="GO:0003684">
    <property type="term" value="F:damaged DNA binding"/>
    <property type="evidence" value="ECO:0007669"/>
    <property type="project" value="UniProtKB-UniRule"/>
</dbReference>
<dbReference type="PROSITE" id="PS50172">
    <property type="entry name" value="BRCT"/>
    <property type="match status" value="1"/>
</dbReference>
<comment type="subcellular location">
    <subcellularLocation>
        <location evidence="2 14">Nucleus</location>
    </subcellularLocation>
</comment>
<keyword evidence="12 14" id="KW-0234">DNA repair</keyword>
<dbReference type="AlphaFoldDB" id="A0A9N9XQ15"/>
<feature type="domain" description="BRCT" evidence="16">
    <location>
        <begin position="49"/>
        <end position="135"/>
    </location>
</feature>
<feature type="region of interest" description="Disordered" evidence="15">
    <location>
        <begin position="1"/>
        <end position="20"/>
    </location>
</feature>
<evidence type="ECO:0000256" key="15">
    <source>
        <dbReference type="SAM" id="MobiDB-lite"/>
    </source>
</evidence>
<keyword evidence="5 14" id="KW-0237">DNA synthesis</keyword>
<keyword evidence="8" id="KW-0479">Metal-binding</keyword>
<evidence type="ECO:0000256" key="9">
    <source>
        <dbReference type="ARBA" id="ARBA00022763"/>
    </source>
</evidence>
<dbReference type="InterPro" id="IPR031991">
    <property type="entry name" value="Rev1_C"/>
</dbReference>
<dbReference type="CDD" id="cd01701">
    <property type="entry name" value="PolY_Rev1"/>
    <property type="match status" value="1"/>
</dbReference>
<evidence type="ECO:0000256" key="14">
    <source>
        <dbReference type="PIRNR" id="PIRNR036573"/>
    </source>
</evidence>
<comment type="cofactor">
    <cofactor evidence="1">
        <name>Mg(2+)</name>
        <dbReference type="ChEBI" id="CHEBI:18420"/>
    </cofactor>
</comment>
<evidence type="ECO:0000313" key="18">
    <source>
        <dbReference type="EMBL" id="CAG9857578.1"/>
    </source>
</evidence>
<dbReference type="PANTHER" id="PTHR45990">
    <property type="entry name" value="DNA REPAIR PROTEIN REV1"/>
    <property type="match status" value="1"/>
</dbReference>
<dbReference type="InterPro" id="IPR043502">
    <property type="entry name" value="DNA/RNA_pol_sf"/>
</dbReference>
<dbReference type="SMART" id="SM00292">
    <property type="entry name" value="BRCT"/>
    <property type="match status" value="1"/>
</dbReference>
<feature type="region of interest" description="Disordered" evidence="15">
    <location>
        <begin position="638"/>
        <end position="677"/>
    </location>
</feature>
<keyword evidence="6 14" id="KW-0808">Transferase</keyword>
<dbReference type="CDD" id="cd17719">
    <property type="entry name" value="BRCT_Rev1"/>
    <property type="match status" value="1"/>
</dbReference>
<dbReference type="Gene3D" id="3.40.50.10190">
    <property type="entry name" value="BRCT domain"/>
    <property type="match status" value="1"/>
</dbReference>
<feature type="compositionally biased region" description="Basic and acidic residues" evidence="15">
    <location>
        <begin position="640"/>
        <end position="661"/>
    </location>
</feature>
<dbReference type="GO" id="GO:0070987">
    <property type="term" value="P:error-free translesion synthesis"/>
    <property type="evidence" value="ECO:0007669"/>
    <property type="project" value="TreeGrafter"/>
</dbReference>
<dbReference type="Pfam" id="PF21999">
    <property type="entry name" value="IMS_HHH_1"/>
    <property type="match status" value="1"/>
</dbReference>
<dbReference type="SUPFAM" id="SSF100879">
    <property type="entry name" value="Lesion bypass DNA polymerase (Y-family), little finger domain"/>
    <property type="match status" value="1"/>
</dbReference>
<dbReference type="EC" id="2.7.7.-" evidence="14"/>
<dbReference type="InterPro" id="IPR036775">
    <property type="entry name" value="DNA_pol_Y-fam_lit_finger_sf"/>
</dbReference>
<dbReference type="InterPro" id="IPR001357">
    <property type="entry name" value="BRCT_dom"/>
</dbReference>
<dbReference type="InterPro" id="IPR036420">
    <property type="entry name" value="BRCT_dom_sf"/>
</dbReference>
<dbReference type="GO" id="GO:0006281">
    <property type="term" value="P:DNA repair"/>
    <property type="evidence" value="ECO:0007669"/>
    <property type="project" value="UniProtKB-KW"/>
</dbReference>
<feature type="domain" description="UmuC" evidence="17">
    <location>
        <begin position="228"/>
        <end position="450"/>
    </location>
</feature>
<dbReference type="Gene3D" id="1.10.150.20">
    <property type="entry name" value="5' to 3' exonuclease, C-terminal subdomain"/>
    <property type="match status" value="1"/>
</dbReference>
<dbReference type="Gene3D" id="1.20.58.1280">
    <property type="entry name" value="DNA repair protein Rev1, C-terminal domain"/>
    <property type="match status" value="1"/>
</dbReference>
<dbReference type="SUPFAM" id="SSF56672">
    <property type="entry name" value="DNA/RNA polymerases"/>
    <property type="match status" value="1"/>
</dbReference>
<dbReference type="Gene3D" id="3.30.70.270">
    <property type="match status" value="2"/>
</dbReference>
<evidence type="ECO:0000313" key="19">
    <source>
        <dbReference type="Proteomes" id="UP001153712"/>
    </source>
</evidence>
<dbReference type="Pfam" id="PF16727">
    <property type="entry name" value="REV1_C"/>
    <property type="match status" value="1"/>
</dbReference>
<keyword evidence="7 14" id="KW-0548">Nucleotidyltransferase</keyword>
<dbReference type="SUPFAM" id="SSF52113">
    <property type="entry name" value="BRCT domain"/>
    <property type="match status" value="1"/>
</dbReference>
<dbReference type="GO" id="GO:0005634">
    <property type="term" value="C:nucleus"/>
    <property type="evidence" value="ECO:0007669"/>
    <property type="project" value="UniProtKB-SubCell"/>
</dbReference>
<evidence type="ECO:0000256" key="1">
    <source>
        <dbReference type="ARBA" id="ARBA00001946"/>
    </source>
</evidence>
<evidence type="ECO:0000259" key="17">
    <source>
        <dbReference type="PROSITE" id="PS50173"/>
    </source>
</evidence>
<evidence type="ECO:0000256" key="12">
    <source>
        <dbReference type="ARBA" id="ARBA00023204"/>
    </source>
</evidence>
<dbReference type="InterPro" id="IPR001126">
    <property type="entry name" value="UmuC"/>
</dbReference>
<dbReference type="Pfam" id="PF00533">
    <property type="entry name" value="BRCT"/>
    <property type="match status" value="1"/>
</dbReference>
<dbReference type="OrthoDB" id="427711at2759"/>
<evidence type="ECO:0000256" key="3">
    <source>
        <dbReference type="ARBA" id="ARBA00010945"/>
    </source>
</evidence>
<dbReference type="InterPro" id="IPR043128">
    <property type="entry name" value="Rev_trsase/Diguanyl_cyclase"/>
</dbReference>
<protein>
    <recommendedName>
        <fullName evidence="4 14">DNA repair protein REV1</fullName>
        <ecNumber evidence="14">2.7.7.-</ecNumber>
    </recommendedName>
</protein>
<keyword evidence="9 14" id="KW-0227">DNA damage</keyword>
<dbReference type="InterPro" id="IPR017961">
    <property type="entry name" value="DNA_pol_Y-fam_little_finger"/>
</dbReference>
<gene>
    <name evidence="18" type="ORF">PHYEVI_LOCUS3983</name>
</gene>
<dbReference type="Pfam" id="PF00817">
    <property type="entry name" value="IMS"/>
    <property type="match status" value="1"/>
</dbReference>
<dbReference type="InterPro" id="IPR038401">
    <property type="entry name" value="Rev1_C_sf"/>
</dbReference>
<evidence type="ECO:0000256" key="2">
    <source>
        <dbReference type="ARBA" id="ARBA00004123"/>
    </source>
</evidence>
<dbReference type="GO" id="GO:0017125">
    <property type="term" value="F:deoxycytidyl transferase activity"/>
    <property type="evidence" value="ECO:0007669"/>
    <property type="project" value="TreeGrafter"/>
</dbReference>
<reference evidence="18" key="1">
    <citation type="submission" date="2022-01" db="EMBL/GenBank/DDBJ databases">
        <authorList>
            <person name="King R."/>
        </authorList>
    </citation>
    <scope>NUCLEOTIDE SEQUENCE</scope>
</reference>
<organism evidence="18 19">
    <name type="scientific">Phyllotreta striolata</name>
    <name type="common">Striped flea beetle</name>
    <name type="synonym">Crioceris striolata</name>
    <dbReference type="NCBI Taxonomy" id="444603"/>
    <lineage>
        <taxon>Eukaryota</taxon>
        <taxon>Metazoa</taxon>
        <taxon>Ecdysozoa</taxon>
        <taxon>Arthropoda</taxon>
        <taxon>Hexapoda</taxon>
        <taxon>Insecta</taxon>
        <taxon>Pterygota</taxon>
        <taxon>Neoptera</taxon>
        <taxon>Endopterygota</taxon>
        <taxon>Coleoptera</taxon>
        <taxon>Polyphaga</taxon>
        <taxon>Cucujiformia</taxon>
        <taxon>Chrysomeloidea</taxon>
        <taxon>Chrysomelidae</taxon>
        <taxon>Galerucinae</taxon>
        <taxon>Alticini</taxon>
        <taxon>Phyllotreta</taxon>
    </lineage>
</organism>
<dbReference type="InterPro" id="IPR012112">
    <property type="entry name" value="REV1"/>
</dbReference>
<dbReference type="PROSITE" id="PS50173">
    <property type="entry name" value="UMUC"/>
    <property type="match status" value="1"/>
</dbReference>
<evidence type="ECO:0000256" key="4">
    <source>
        <dbReference type="ARBA" id="ARBA00020399"/>
    </source>
</evidence>
<proteinExistence type="inferred from homology"/>
<dbReference type="Gene3D" id="3.30.1490.100">
    <property type="entry name" value="DNA polymerase, Y-family, little finger domain"/>
    <property type="match status" value="1"/>
</dbReference>
<accession>A0A9N9XQ15</accession>
<evidence type="ECO:0000256" key="10">
    <source>
        <dbReference type="ARBA" id="ARBA00022842"/>
    </source>
</evidence>
<dbReference type="PANTHER" id="PTHR45990:SF1">
    <property type="entry name" value="DNA REPAIR PROTEIN REV1"/>
    <property type="match status" value="1"/>
</dbReference>
<dbReference type="Gene3D" id="6.10.250.1490">
    <property type="match status" value="1"/>
</dbReference>
<evidence type="ECO:0000259" key="16">
    <source>
        <dbReference type="PROSITE" id="PS50172"/>
    </source>
</evidence>
<keyword evidence="10" id="KW-0460">Magnesium</keyword>
<evidence type="ECO:0000256" key="8">
    <source>
        <dbReference type="ARBA" id="ARBA00022723"/>
    </source>
</evidence>
<dbReference type="FunFam" id="3.40.50.10190:FF:000011">
    <property type="entry name" value="DNA repair protein REV1"/>
    <property type="match status" value="1"/>
</dbReference>
<dbReference type="FunFam" id="3.30.1490.100:FF:000001">
    <property type="entry name" value="DNA repair protein REV1"/>
    <property type="match status" value="1"/>
</dbReference>
<dbReference type="Pfam" id="PF11799">
    <property type="entry name" value="IMS_C"/>
    <property type="match status" value="1"/>
</dbReference>
<comment type="function">
    <text evidence="14">Deoxycytidyl transferase involved in DNA repair. Transfers a dCMP residue from dCTP to the 3'-end of a DNA primer in a template-dependent reaction. May assist in the first step in the bypass of abasic lesions by the insertion of a nucleotide opposite the lesion. Required for normal induction of mutations by physical and chemical agents.</text>
</comment>
<dbReference type="Gene3D" id="3.40.1170.60">
    <property type="match status" value="1"/>
</dbReference>
<evidence type="ECO:0000256" key="7">
    <source>
        <dbReference type="ARBA" id="ARBA00022695"/>
    </source>
</evidence>
<dbReference type="GO" id="GO:0042276">
    <property type="term" value="P:error-prone translesion synthesis"/>
    <property type="evidence" value="ECO:0007669"/>
    <property type="project" value="InterPro"/>
</dbReference>
<dbReference type="Proteomes" id="UP001153712">
    <property type="component" value="Chromosome 14"/>
</dbReference>
<dbReference type="InterPro" id="IPR053848">
    <property type="entry name" value="IMS_HHH_1"/>
</dbReference>
<sequence>MENNRNRNNENKPKKRKNFGEDGFEHWGGYMAAKRAKLLDQFKDSEIPRLSNIFEGVAIHVNGLTRPPNDELKKLMAAHGGLFHMYQTSATTHIIASNLPNVKVKHLGSVPVVKPSWITESIEYGKLLDYRRYLLYTNQSKTQPRIDFPIISNEQVRGNRPPTKTASDPKFLEEFYSNSRLHLISTLGAEFKQLIGDMRDKSDGKFPGKEKLLLKAKKHPIYLPHPVIMHIDMDCFFVSVSLRDHPELQNRPVAVTHARNGQLTNIKPEQKANREQEFSLYADRLPAGVTSRVDRLDTKSSLSEIASCSYEARQCGIRNGMFLGQAVKLCPELKTLPYDFEGIKAVSRLLYETIASYTLDIEAVSCDEMFVDVTRLLKETGLSVDDWAAYIRSEITNITKCPCSTGFGANRLQARLATRRAKPSGQYYLRQEDVENYMTDVKLSDLPGVGRATLSKLERIGLRTCGDVQSADVGVIRREIGQKAGETLKEQSRGIDNRPLNFHHERKSVSAEVNYGIRFKTIDEFYAFLHNLSEEVYNRMNDVNMRARCLTLKLLIRAPEAPKETAKFLGHGVCDSLTKSSNSNAILNNPSVIFGEAKLLYEKLRPPFGDLRGVGLQLTKLERNCSINNALSEFLKGSRKPKEVQKKAKDEAVVRKDESKRNGSKKAKSGNPNAINDYFSKTKQSSGALKSCKIDVNVLNELPDDIRKEIIEEYNLQESVAIECKRNDGELTRNNGENNERFVENRFENLSWNEIKPIIKKWIESDEFPYDIDIEMIAEHFKRLAIDRKIETLPAIFNFLHRNFSSLNCAWHEAYYKMVNIAQEGMVARYGNTLLVKRRFPCCEM</sequence>